<evidence type="ECO:0000259" key="1">
    <source>
        <dbReference type="Pfam" id="PF01636"/>
    </source>
</evidence>
<dbReference type="InterPro" id="IPR051678">
    <property type="entry name" value="AGP_Transferase"/>
</dbReference>
<dbReference type="AlphaFoldDB" id="A0AAD5YQ02"/>
<dbReference type="PANTHER" id="PTHR21310">
    <property type="entry name" value="AMINOGLYCOSIDE PHOSPHOTRANSFERASE-RELATED-RELATED"/>
    <property type="match status" value="1"/>
</dbReference>
<dbReference type="Pfam" id="PF01636">
    <property type="entry name" value="APH"/>
    <property type="match status" value="1"/>
</dbReference>
<evidence type="ECO:0000313" key="3">
    <source>
        <dbReference type="Proteomes" id="UP001213000"/>
    </source>
</evidence>
<name>A0AAD5YQ02_9AGAR</name>
<organism evidence="2 3">
    <name type="scientific">Leucocoprinus birnbaumii</name>
    <dbReference type="NCBI Taxonomy" id="56174"/>
    <lineage>
        <taxon>Eukaryota</taxon>
        <taxon>Fungi</taxon>
        <taxon>Dikarya</taxon>
        <taxon>Basidiomycota</taxon>
        <taxon>Agaricomycotina</taxon>
        <taxon>Agaricomycetes</taxon>
        <taxon>Agaricomycetidae</taxon>
        <taxon>Agaricales</taxon>
        <taxon>Agaricineae</taxon>
        <taxon>Agaricaceae</taxon>
        <taxon>Leucocoprinus</taxon>
    </lineage>
</organism>
<comment type="caution">
    <text evidence="2">The sequence shown here is derived from an EMBL/GenBank/DDBJ whole genome shotgun (WGS) entry which is preliminary data.</text>
</comment>
<dbReference type="InterPro" id="IPR002575">
    <property type="entry name" value="Aminoglycoside_PTrfase"/>
</dbReference>
<dbReference type="InterPro" id="IPR011009">
    <property type="entry name" value="Kinase-like_dom_sf"/>
</dbReference>
<reference evidence="2" key="1">
    <citation type="submission" date="2022-07" db="EMBL/GenBank/DDBJ databases">
        <title>Genome Sequence of Leucocoprinus birnbaumii.</title>
        <authorList>
            <person name="Buettner E."/>
        </authorList>
    </citation>
    <scope>NUCLEOTIDE SEQUENCE</scope>
    <source>
        <strain evidence="2">VT141</strain>
    </source>
</reference>
<proteinExistence type="predicted"/>
<dbReference type="EMBL" id="JANIEX010000539">
    <property type="protein sequence ID" value="KAJ3565791.1"/>
    <property type="molecule type" value="Genomic_DNA"/>
</dbReference>
<accession>A0AAD5YQ02</accession>
<gene>
    <name evidence="2" type="ORF">NP233_g7417</name>
</gene>
<dbReference type="Proteomes" id="UP001213000">
    <property type="component" value="Unassembled WGS sequence"/>
</dbReference>
<protein>
    <recommendedName>
        <fullName evidence="1">Aminoglycoside phosphotransferase domain-containing protein</fullName>
    </recommendedName>
</protein>
<sequence>MEIARRCKIESFTPRRLPFDLALKFKYNQDPHIEVSNTCFIETQTSIPVPRIRDVLSYKDSDNEDAGLIVMDWIEGQTLGEWIEEHTKYPPVHAECMDLLFNHDLSIAEVDVIQAELDSMELELDLSHGSMIIQDMRNALEELRSIPAPSSSICGLGGRPLLWLRNFGNREFLPPMSNIATFHEHLLRIAPLAHLPNRKPHIDLLTKPVFEKHYSTHFTHSDLHAGNILVRNGRLAAILDWECAGWYPEYWECTSIYFKVRLPYLKTHKRFWEAVGVFSDQYRQELAMEQALWPCTGDLACIHDS</sequence>
<feature type="domain" description="Aminoglycoside phosphotransferase" evidence="1">
    <location>
        <begin position="47"/>
        <end position="256"/>
    </location>
</feature>
<dbReference type="SUPFAM" id="SSF56112">
    <property type="entry name" value="Protein kinase-like (PK-like)"/>
    <property type="match status" value="1"/>
</dbReference>
<dbReference type="Gene3D" id="3.90.1200.10">
    <property type="match status" value="1"/>
</dbReference>
<keyword evidence="3" id="KW-1185">Reference proteome</keyword>
<dbReference type="PANTHER" id="PTHR21310:SF15">
    <property type="entry name" value="AMINOGLYCOSIDE PHOSPHOTRANSFERASE DOMAIN-CONTAINING PROTEIN"/>
    <property type="match status" value="1"/>
</dbReference>
<evidence type="ECO:0000313" key="2">
    <source>
        <dbReference type="EMBL" id="KAJ3565791.1"/>
    </source>
</evidence>